<dbReference type="SUPFAM" id="SSF144292">
    <property type="entry name" value="occludin/ELL-like"/>
    <property type="match status" value="1"/>
</dbReference>
<dbReference type="GO" id="GO:0016324">
    <property type="term" value="C:apical plasma membrane"/>
    <property type="evidence" value="ECO:0007669"/>
    <property type="project" value="TreeGrafter"/>
</dbReference>
<dbReference type="GeneTree" id="ENSGT00940000162475"/>
<dbReference type="InterPro" id="IPR010844">
    <property type="entry name" value="Occludin_ELL"/>
</dbReference>
<proteinExistence type="inferred from homology"/>
<evidence type="ECO:0000259" key="5">
    <source>
        <dbReference type="PROSITE" id="PS51980"/>
    </source>
</evidence>
<gene>
    <name evidence="6" type="primary">Ocel1</name>
</gene>
<dbReference type="Proteomes" id="UP000005447">
    <property type="component" value="Unassembled WGS sequence"/>
</dbReference>
<dbReference type="GO" id="GO:0031410">
    <property type="term" value="C:cytoplasmic vesicle"/>
    <property type="evidence" value="ECO:0007669"/>
    <property type="project" value="TreeGrafter"/>
</dbReference>
<comment type="similarity">
    <text evidence="1 2">Belongs to the ELL/occludin family.</text>
</comment>
<dbReference type="PANTHER" id="PTHR23288:SF15">
    <property type="entry name" value="OCCLUDIN_ELL DOMAIN-CONTAINING PROTEIN 1"/>
    <property type="match status" value="1"/>
</dbReference>
<reference evidence="6" key="2">
    <citation type="submission" date="2025-08" db="UniProtKB">
        <authorList>
            <consortium name="Ensembl"/>
        </authorList>
    </citation>
    <scope>IDENTIFICATION</scope>
    <source>
        <strain evidence="6">2N</strain>
    </source>
</reference>
<evidence type="ECO:0000256" key="2">
    <source>
        <dbReference type="PROSITE-ProRule" id="PRU01324"/>
    </source>
</evidence>
<reference evidence="6" key="3">
    <citation type="submission" date="2025-09" db="UniProtKB">
        <authorList>
            <consortium name="Ensembl"/>
        </authorList>
    </citation>
    <scope>IDENTIFICATION</scope>
    <source>
        <strain evidence="6">2N</strain>
    </source>
</reference>
<dbReference type="AlphaFoldDB" id="H0V965"/>
<feature type="compositionally biased region" description="Polar residues" evidence="4">
    <location>
        <begin position="1"/>
        <end position="11"/>
    </location>
</feature>
<dbReference type="EMBL" id="AAKN02049175">
    <property type="status" value="NOT_ANNOTATED_CDS"/>
    <property type="molecule type" value="Genomic_DNA"/>
</dbReference>
<dbReference type="Gene3D" id="6.10.140.340">
    <property type="match status" value="1"/>
</dbReference>
<dbReference type="GO" id="GO:0070830">
    <property type="term" value="P:bicellular tight junction assembly"/>
    <property type="evidence" value="ECO:0007669"/>
    <property type="project" value="TreeGrafter"/>
</dbReference>
<dbReference type="OMA" id="ARCLYLK"/>
<organism evidence="6 7">
    <name type="scientific">Cavia porcellus</name>
    <name type="common">Guinea pig</name>
    <dbReference type="NCBI Taxonomy" id="10141"/>
    <lineage>
        <taxon>Eukaryota</taxon>
        <taxon>Metazoa</taxon>
        <taxon>Chordata</taxon>
        <taxon>Craniata</taxon>
        <taxon>Vertebrata</taxon>
        <taxon>Euteleostomi</taxon>
        <taxon>Mammalia</taxon>
        <taxon>Eutheria</taxon>
        <taxon>Euarchontoglires</taxon>
        <taxon>Glires</taxon>
        <taxon>Rodentia</taxon>
        <taxon>Hystricomorpha</taxon>
        <taxon>Caviidae</taxon>
        <taxon>Cavia</taxon>
    </lineage>
</organism>
<dbReference type="Ensembl" id="ENSCPOT00000007101.3">
    <property type="protein sequence ID" value="ENSCPOP00000006343.3"/>
    <property type="gene ID" value="ENSCPOG00000007032.4"/>
</dbReference>
<evidence type="ECO:0000256" key="1">
    <source>
        <dbReference type="ARBA" id="ARBA00009171"/>
    </source>
</evidence>
<dbReference type="InParanoid" id="H0V965"/>
<dbReference type="FunCoup" id="H0V965">
    <property type="interactions" value="4"/>
</dbReference>
<dbReference type="PROSITE" id="PS51980">
    <property type="entry name" value="OCEL"/>
    <property type="match status" value="1"/>
</dbReference>
<name>H0V965_CAVPO</name>
<feature type="domain" description="OCEL" evidence="5">
    <location>
        <begin position="88"/>
        <end position="198"/>
    </location>
</feature>
<dbReference type="Bgee" id="ENSCPOG00000007032">
    <property type="expression patterns" value="Expressed in frontal cortex and 12 other cell types or tissues"/>
</dbReference>
<dbReference type="PANTHER" id="PTHR23288">
    <property type="entry name" value="OCCLUDIN AND RNA POLYMERASE II ELONGATION FACTOR ELL"/>
    <property type="match status" value="1"/>
</dbReference>
<evidence type="ECO:0000313" key="6">
    <source>
        <dbReference type="Ensembl" id="ENSCPOP00000006343.3"/>
    </source>
</evidence>
<keyword evidence="3" id="KW-0175">Coiled coil</keyword>
<feature type="region of interest" description="Disordered" evidence="4">
    <location>
        <begin position="1"/>
        <end position="90"/>
    </location>
</feature>
<accession>H0V965</accession>
<protein>
    <recommendedName>
        <fullName evidence="5">OCEL domain-containing protein</fullName>
    </recommendedName>
</protein>
<dbReference type="STRING" id="10141.ENSCPOP00000006343"/>
<dbReference type="InterPro" id="IPR031176">
    <property type="entry name" value="ELL/occludin"/>
</dbReference>
<keyword evidence="7" id="KW-1185">Reference proteome</keyword>
<evidence type="ECO:0000256" key="4">
    <source>
        <dbReference type="SAM" id="MobiDB-lite"/>
    </source>
</evidence>
<feature type="coiled-coil region" evidence="3">
    <location>
        <begin position="110"/>
        <end position="137"/>
    </location>
</feature>
<dbReference type="HOGENOM" id="CLU_097596_0_0_1"/>
<dbReference type="GO" id="GO:0005923">
    <property type="term" value="C:bicellular tight junction"/>
    <property type="evidence" value="ECO:0007669"/>
    <property type="project" value="TreeGrafter"/>
</dbReference>
<evidence type="ECO:0000256" key="3">
    <source>
        <dbReference type="SAM" id="Coils"/>
    </source>
</evidence>
<reference evidence="7" key="1">
    <citation type="journal article" date="2011" name="Nature">
        <title>A high-resolution map of human evolutionary constraint using 29 mammals.</title>
        <authorList>
            <person name="Lindblad-Toh K."/>
            <person name="Garber M."/>
            <person name="Zuk O."/>
            <person name="Lin M.F."/>
            <person name="Parker B.J."/>
            <person name="Washietl S."/>
            <person name="Kheradpour P."/>
            <person name="Ernst J."/>
            <person name="Jordan G."/>
            <person name="Mauceli E."/>
            <person name="Ward L.D."/>
            <person name="Lowe C.B."/>
            <person name="Holloway A.K."/>
            <person name="Clamp M."/>
            <person name="Gnerre S."/>
            <person name="Alfoldi J."/>
            <person name="Beal K."/>
            <person name="Chang J."/>
            <person name="Clawson H."/>
            <person name="Cuff J."/>
            <person name="Di Palma F."/>
            <person name="Fitzgerald S."/>
            <person name="Flicek P."/>
            <person name="Guttman M."/>
            <person name="Hubisz M.J."/>
            <person name="Jaffe D.B."/>
            <person name="Jungreis I."/>
            <person name="Kent W.J."/>
            <person name="Kostka D."/>
            <person name="Lara M."/>
            <person name="Martins A.L."/>
            <person name="Massingham T."/>
            <person name="Moltke I."/>
            <person name="Raney B.J."/>
            <person name="Rasmussen M.D."/>
            <person name="Robinson J."/>
            <person name="Stark A."/>
            <person name="Vilella A.J."/>
            <person name="Wen J."/>
            <person name="Xie X."/>
            <person name="Zody M.C."/>
            <person name="Baldwin J."/>
            <person name="Bloom T."/>
            <person name="Chin C.W."/>
            <person name="Heiman D."/>
            <person name="Nicol R."/>
            <person name="Nusbaum C."/>
            <person name="Young S."/>
            <person name="Wilkinson J."/>
            <person name="Worley K.C."/>
            <person name="Kovar C.L."/>
            <person name="Muzny D.M."/>
            <person name="Gibbs R.A."/>
            <person name="Cree A."/>
            <person name="Dihn H.H."/>
            <person name="Fowler G."/>
            <person name="Jhangiani S."/>
            <person name="Joshi V."/>
            <person name="Lee S."/>
            <person name="Lewis L.R."/>
            <person name="Nazareth L.V."/>
            <person name="Okwuonu G."/>
            <person name="Santibanez J."/>
            <person name="Warren W.C."/>
            <person name="Mardis E.R."/>
            <person name="Weinstock G.M."/>
            <person name="Wilson R.K."/>
            <person name="Delehaunty K."/>
            <person name="Dooling D."/>
            <person name="Fronik C."/>
            <person name="Fulton L."/>
            <person name="Fulton B."/>
            <person name="Graves T."/>
            <person name="Minx P."/>
            <person name="Sodergren E."/>
            <person name="Birney E."/>
            <person name="Margulies E.H."/>
            <person name="Herrero J."/>
            <person name="Green E.D."/>
            <person name="Haussler D."/>
            <person name="Siepel A."/>
            <person name="Goldman N."/>
            <person name="Pollard K.S."/>
            <person name="Pedersen J.S."/>
            <person name="Lander E.S."/>
            <person name="Kellis M."/>
        </authorList>
    </citation>
    <scope>NUCLEOTIDE SEQUENCE [LARGE SCALE GENOMIC DNA]</scope>
    <source>
        <strain evidence="7">2N</strain>
    </source>
</reference>
<sequence>CSPKVSPSSRGGLSPEAQHSAPPGQGPHFPRFPWRPRAGVWRPPCQPSPARHQPRTRKIVFEDELPSRVPLRGRRPGTTGPCGPHPVRDYELKYPPLRNERGRRRYVAVFQDQHAELRKLQREVDDTEAKLQQLEMLLRSLPPPRCQEEARATARVWRELEKKRRDPGFLRRQARCFYLKGKLRHLKSQIQKFDDQADSEGSVYF</sequence>
<evidence type="ECO:0000313" key="7">
    <source>
        <dbReference type="Proteomes" id="UP000005447"/>
    </source>
</evidence>
<dbReference type="VEuPathDB" id="HostDB:ENSCPOG00000007032"/>
<dbReference type="Pfam" id="PF07303">
    <property type="entry name" value="Occludin_ELL"/>
    <property type="match status" value="1"/>
</dbReference>